<organism evidence="3 4">
    <name type="scientific">Alkalimonas cellulosilytica</name>
    <dbReference type="NCBI Taxonomy" id="3058395"/>
    <lineage>
        <taxon>Bacteria</taxon>
        <taxon>Pseudomonadati</taxon>
        <taxon>Pseudomonadota</taxon>
        <taxon>Gammaproteobacteria</taxon>
        <taxon>Alkalimonas</taxon>
    </lineage>
</organism>
<protein>
    <submittedName>
        <fullName evidence="3">Ig-like domain-containing protein</fullName>
    </submittedName>
</protein>
<keyword evidence="4" id="KW-1185">Reference proteome</keyword>
<dbReference type="InterPro" id="IPR051715">
    <property type="entry name" value="Intimin-Invasin_domain"/>
</dbReference>
<dbReference type="SMART" id="SM00634">
    <property type="entry name" value="BID_1"/>
    <property type="match status" value="2"/>
</dbReference>
<evidence type="ECO:0000259" key="2">
    <source>
        <dbReference type="PROSITE" id="PS51127"/>
    </source>
</evidence>
<dbReference type="RefSeq" id="WP_330128354.1">
    <property type="nucleotide sequence ID" value="NZ_JAUHLI010000006.1"/>
</dbReference>
<gene>
    <name evidence="3" type="ORF">QWY20_07280</name>
</gene>
<dbReference type="Gene3D" id="2.60.40.10">
    <property type="entry name" value="Immunoglobulins"/>
    <property type="match status" value="4"/>
</dbReference>
<dbReference type="InterPro" id="IPR013783">
    <property type="entry name" value="Ig-like_fold"/>
</dbReference>
<proteinExistence type="inferred from homology"/>
<evidence type="ECO:0000313" key="4">
    <source>
        <dbReference type="Proteomes" id="UP001336314"/>
    </source>
</evidence>
<reference evidence="3 4" key="1">
    <citation type="submission" date="2023-07" db="EMBL/GenBank/DDBJ databases">
        <title>Alkalimonas sp., MEB108 novel, alkaliphilic bacterium isolated from Lonar Lake, India.</title>
        <authorList>
            <person name="Joshi A."/>
            <person name="Thite S."/>
        </authorList>
    </citation>
    <scope>NUCLEOTIDE SEQUENCE [LARGE SCALE GENOMIC DNA]</scope>
    <source>
        <strain evidence="3 4">MEB108</strain>
    </source>
</reference>
<dbReference type="PANTHER" id="PTHR39576">
    <property type="entry name" value="ATTACHING AND EFFACING PROTEIN HOMOLOG-RELATED-RELATED"/>
    <property type="match status" value="1"/>
</dbReference>
<comment type="caution">
    <text evidence="3">The sequence shown here is derived from an EMBL/GenBank/DDBJ whole genome shotgun (WGS) entry which is preliminary data.</text>
</comment>
<comment type="similarity">
    <text evidence="1">Belongs to the intimin/invasin family.</text>
</comment>
<name>A0ABU7J5P1_9GAMM</name>
<dbReference type="InterPro" id="IPR003344">
    <property type="entry name" value="Big_1_dom"/>
</dbReference>
<dbReference type="Proteomes" id="UP001336314">
    <property type="component" value="Unassembled WGS sequence"/>
</dbReference>
<evidence type="ECO:0000256" key="1">
    <source>
        <dbReference type="ARBA" id="ARBA00010116"/>
    </source>
</evidence>
<dbReference type="EMBL" id="JAUHLI010000006">
    <property type="protein sequence ID" value="MEE2001250.1"/>
    <property type="molecule type" value="Genomic_DNA"/>
</dbReference>
<dbReference type="PANTHER" id="PTHR39576:SF1">
    <property type="entry name" value="INVASIN"/>
    <property type="match status" value="1"/>
</dbReference>
<sequence>MAILSTGTGSVLTDASGVATINLAAGDVSGAGELTAEFIEGENIRAVNSSGFQSAGDGGGETGIVISSVRLLGDRTQLGSGASDKVQLSALVRDSNNVLQAGVPVTFSSNSGELVVASAVTEQDGIAKATLTSQIDKSVRDIIVSARVNTIQDELTIRVVGTTLEVVAPSAVVLGDQVAINFSLQDAAGQGIANEVLSVSSELGNPLSQTSPVTGPNGQVSITYDAVTSGDDSIRVSALGLNQTITLSVKADSFVFVAAEGAAAIPEVDLNTPEAMLLEWLTDNVPNANRDVLFSTTRGSIASTVPGLAAQSVVADTTTDGAGQAEVYVQSAFAGLATISARGGDNEVSTRKLIEFVATNPVKVEVQAFPAQLVPGDSSSVRAIVRDANNNPVKNQLVAFSLDNSAGGSISSGTATTNSQGVATTSFTADQTTGGGINGENLVISASLVNNSAVNGSTDIAVGGRTLFFRFGTSNIVETPSNSLYRKEFSIIVTDSSGNPVANQPLNLAAVSLRYRKGIWIKDPPAPESFKTWIPDPITMSHCESEDVNFNGILDIEYDNDGNPIPGTSEDTNGDGLLTPGNLATVPTTVTSDADGIAVFHVTYPRDVAPWLDVRLQVTGFAAGTENMSYREYSLPVAAADVTVETSPPPANPFGIGSCSQPD</sequence>
<evidence type="ECO:0000313" key="3">
    <source>
        <dbReference type="EMBL" id="MEE2001250.1"/>
    </source>
</evidence>
<dbReference type="PROSITE" id="PS51127">
    <property type="entry name" value="BIG1"/>
    <property type="match status" value="2"/>
</dbReference>
<accession>A0ABU7J5P1</accession>
<dbReference type="SUPFAM" id="SSF49373">
    <property type="entry name" value="Invasin/intimin cell-adhesion fragments"/>
    <property type="match status" value="3"/>
</dbReference>
<dbReference type="Pfam" id="PF02369">
    <property type="entry name" value="Big_1"/>
    <property type="match status" value="2"/>
</dbReference>
<feature type="domain" description="Big-1" evidence="2">
    <location>
        <begin position="363"/>
        <end position="462"/>
    </location>
</feature>
<feature type="domain" description="Big-1" evidence="2">
    <location>
        <begin position="68"/>
        <end position="160"/>
    </location>
</feature>
<dbReference type="InterPro" id="IPR008964">
    <property type="entry name" value="Invasin/intimin_cell_adhesion"/>
</dbReference>